<keyword evidence="2" id="KW-1185">Reference proteome</keyword>
<evidence type="ECO:0000313" key="1">
    <source>
        <dbReference type="EMBL" id="CAB3952711.1"/>
    </source>
</evidence>
<dbReference type="Proteomes" id="UP000494161">
    <property type="component" value="Unassembled WGS sequence"/>
</dbReference>
<name>A0ABM8LZ22_9BURK</name>
<sequence>MKEISGRAFAERFALNPLGFAWLLGAGASATAGIPTGYQMIQEFRTRLFASETGISLREIDPADPVWQSRIDLHHERMGILPPKGDPSEYSRAFEALYPTPDDRRLFIRNQVSKGSPSLGHKVLGSLLGAQKTPCVFTTNFDSLIESAATIASQLLPASERGTPTLAAIDNAARAETCLRESEWPLIVKLHGDYQSVELKNTDQELAQQDAQLRLVLTQALQRFGLVIVGYSGRDDSVMQALNAVLRSPVRYPKGIYWLCRDADSLLPAVRELLEQAELAQVDVHLVRGTTFDELCGDIADVTDLPASLVTHVFGDRSSTAVAQVPLQRQVALKAPVLRLSAMPLIEMPRFARKISLNANAGIADIRSLLKQAGVRATVGQAGGPGVLAAFGPDAPLEKALAPLGARLAGEVALDIAKDSWAKGVIYDVLVRALCRELPLFARLHGRGHSLSVSRPNSELPRELAQVRQNLLSRLKAAYGSELTGPVPGTSGKYSEGLSIRLEQADDRWWAAFEPATFIDLDRRTPDADTSQATAEWRKAEDWRRERWVQKYNHRWSAILDAWVELLTYAQGPRRSAYGLAQGTGVDAMFELGAKTARSRPAHDHDFFHVQRGQR</sequence>
<evidence type="ECO:0000313" key="2">
    <source>
        <dbReference type="Proteomes" id="UP000494161"/>
    </source>
</evidence>
<dbReference type="Gene3D" id="3.40.50.1220">
    <property type="entry name" value="TPP-binding domain"/>
    <property type="match status" value="1"/>
</dbReference>
<protein>
    <recommendedName>
        <fullName evidence="3">SIR2 family protein</fullName>
    </recommendedName>
</protein>
<gene>
    <name evidence="1" type="ORF">LMG7053_03868</name>
</gene>
<dbReference type="Pfam" id="PF13289">
    <property type="entry name" value="SIR2_2"/>
    <property type="match status" value="1"/>
</dbReference>
<proteinExistence type="predicted"/>
<dbReference type="SUPFAM" id="SSF52467">
    <property type="entry name" value="DHS-like NAD/FAD-binding domain"/>
    <property type="match status" value="1"/>
</dbReference>
<organism evidence="1 2">
    <name type="scientific">Achromobacter ruhlandii</name>
    <dbReference type="NCBI Taxonomy" id="72557"/>
    <lineage>
        <taxon>Bacteria</taxon>
        <taxon>Pseudomonadati</taxon>
        <taxon>Pseudomonadota</taxon>
        <taxon>Betaproteobacteria</taxon>
        <taxon>Burkholderiales</taxon>
        <taxon>Alcaligenaceae</taxon>
        <taxon>Achromobacter</taxon>
    </lineage>
</organism>
<comment type="caution">
    <text evidence="1">The sequence shown here is derived from an EMBL/GenBank/DDBJ whole genome shotgun (WGS) entry which is preliminary data.</text>
</comment>
<dbReference type="EMBL" id="CADILJ010000039">
    <property type="protein sequence ID" value="CAB3952711.1"/>
    <property type="molecule type" value="Genomic_DNA"/>
</dbReference>
<accession>A0ABM8LZ22</accession>
<dbReference type="InterPro" id="IPR029035">
    <property type="entry name" value="DHS-like_NAD/FAD-binding_dom"/>
</dbReference>
<reference evidence="1 2" key="1">
    <citation type="submission" date="2020-04" db="EMBL/GenBank/DDBJ databases">
        <authorList>
            <person name="De Canck E."/>
        </authorList>
    </citation>
    <scope>NUCLEOTIDE SEQUENCE [LARGE SCALE GENOMIC DNA]</scope>
    <source>
        <strain evidence="1 2">LMG 7053</strain>
    </source>
</reference>
<evidence type="ECO:0008006" key="3">
    <source>
        <dbReference type="Google" id="ProtNLM"/>
    </source>
</evidence>
<dbReference type="RefSeq" id="WP_217482080.1">
    <property type="nucleotide sequence ID" value="NZ_CADILJ010000039.1"/>
</dbReference>